<dbReference type="Proteomes" id="UP000828941">
    <property type="component" value="Chromosome 4"/>
</dbReference>
<protein>
    <submittedName>
        <fullName evidence="1">Uncharacterized protein</fullName>
    </submittedName>
</protein>
<comment type="caution">
    <text evidence="1">The sequence shown here is derived from an EMBL/GenBank/DDBJ whole genome shotgun (WGS) entry which is preliminary data.</text>
</comment>
<accession>A0ACB9PLD7</accession>
<keyword evidence="2" id="KW-1185">Reference proteome</keyword>
<reference evidence="1 2" key="1">
    <citation type="journal article" date="2022" name="DNA Res.">
        <title>Chromosomal-level genome assembly of the orchid tree Bauhinia variegata (Leguminosae; Cercidoideae) supports the allotetraploid origin hypothesis of Bauhinia.</title>
        <authorList>
            <person name="Zhong Y."/>
            <person name="Chen Y."/>
            <person name="Zheng D."/>
            <person name="Pang J."/>
            <person name="Liu Y."/>
            <person name="Luo S."/>
            <person name="Meng S."/>
            <person name="Qian L."/>
            <person name="Wei D."/>
            <person name="Dai S."/>
            <person name="Zhou R."/>
        </authorList>
    </citation>
    <scope>NUCLEOTIDE SEQUENCE [LARGE SCALE GENOMIC DNA]</scope>
    <source>
        <strain evidence="1">BV-YZ2020</strain>
    </source>
</reference>
<name>A0ACB9PLD7_BAUVA</name>
<dbReference type="EMBL" id="CM039429">
    <property type="protein sequence ID" value="KAI4348759.1"/>
    <property type="molecule type" value="Genomic_DNA"/>
</dbReference>
<evidence type="ECO:0000313" key="2">
    <source>
        <dbReference type="Proteomes" id="UP000828941"/>
    </source>
</evidence>
<proteinExistence type="predicted"/>
<sequence length="367" mass="39654">MGSSSVTKSGAAFSCTPEPSVESLNGLKFGQKIYFEDVGLGAPTKSSGGASSSSEATPTKKGRGGASQGTQPPRCQVEGCEADLSDAKAYYSRHKVCGMHSKSSKVIVAGLEQRFCQQCSRFHLLPEFDQGKRSCRRRLAGHNERRRKPTPNSLLASHYGRLSSSLLENSSRGGSFLMEFAAYPKLNMRNTLPTPRSSLQLPGNRTAALPWQGNLETPSDIFLQGAVGGTGFTGPRNPPGESFTGITESSCALSLLSNETWGPRNRAPNLGVNNFINVTGTPMSQFSASSHGSTIHQLPSASWCFKGIDASDCPDEVVPHLGLGQISQPPTSQLPNELDFSQQDRRHYIELDQSRDYDSSQHMHWSL</sequence>
<gene>
    <name evidence="1" type="ORF">L6164_009441</name>
</gene>
<organism evidence="1 2">
    <name type="scientific">Bauhinia variegata</name>
    <name type="common">Purple orchid tree</name>
    <name type="synonym">Phanera variegata</name>
    <dbReference type="NCBI Taxonomy" id="167791"/>
    <lineage>
        <taxon>Eukaryota</taxon>
        <taxon>Viridiplantae</taxon>
        <taxon>Streptophyta</taxon>
        <taxon>Embryophyta</taxon>
        <taxon>Tracheophyta</taxon>
        <taxon>Spermatophyta</taxon>
        <taxon>Magnoliopsida</taxon>
        <taxon>eudicotyledons</taxon>
        <taxon>Gunneridae</taxon>
        <taxon>Pentapetalae</taxon>
        <taxon>rosids</taxon>
        <taxon>fabids</taxon>
        <taxon>Fabales</taxon>
        <taxon>Fabaceae</taxon>
        <taxon>Cercidoideae</taxon>
        <taxon>Cercideae</taxon>
        <taxon>Bauhiniinae</taxon>
        <taxon>Bauhinia</taxon>
    </lineage>
</organism>
<evidence type="ECO:0000313" key="1">
    <source>
        <dbReference type="EMBL" id="KAI4348759.1"/>
    </source>
</evidence>